<protein>
    <submittedName>
        <fullName evidence="1">Uncharacterized protein</fullName>
    </submittedName>
</protein>
<dbReference type="Proteomes" id="UP000196138">
    <property type="component" value="Chromosome"/>
</dbReference>
<proteinExistence type="predicted"/>
<accession>A0A1Y0EM95</accession>
<dbReference type="KEGG" id="cser:CCO03_08485"/>
<name>A0A1Y0EM95_9BURK</name>
<dbReference type="AlphaFoldDB" id="A0A1Y0EM95"/>
<reference evidence="1 2" key="1">
    <citation type="submission" date="2017-05" db="EMBL/GenBank/DDBJ databases">
        <authorList>
            <person name="Song R."/>
            <person name="Chenine A.L."/>
            <person name="Ruprecht R.M."/>
        </authorList>
    </citation>
    <scope>NUCLEOTIDE SEQUENCE [LARGE SCALE GENOMIC DNA]</scope>
    <source>
        <strain evidence="1 2">DSM 26136</strain>
    </source>
</reference>
<sequence>MAHPPDFARAIANPRLREATPAVSELTPEMLAQLWARMPRGSLPREQIFAGAVALAVEAAAAAKETT</sequence>
<dbReference type="EMBL" id="CP021455">
    <property type="protein sequence ID" value="ARU04706.1"/>
    <property type="molecule type" value="Genomic_DNA"/>
</dbReference>
<dbReference type="RefSeq" id="WP_087279810.1">
    <property type="nucleotide sequence ID" value="NZ_CP021455.1"/>
</dbReference>
<keyword evidence="2" id="KW-1185">Reference proteome</keyword>
<evidence type="ECO:0000313" key="1">
    <source>
        <dbReference type="EMBL" id="ARU04706.1"/>
    </source>
</evidence>
<evidence type="ECO:0000313" key="2">
    <source>
        <dbReference type="Proteomes" id="UP000196138"/>
    </source>
</evidence>
<organism evidence="1 2">
    <name type="scientific">Comamonas serinivorans</name>
    <dbReference type="NCBI Taxonomy" id="1082851"/>
    <lineage>
        <taxon>Bacteria</taxon>
        <taxon>Pseudomonadati</taxon>
        <taxon>Pseudomonadota</taxon>
        <taxon>Betaproteobacteria</taxon>
        <taxon>Burkholderiales</taxon>
        <taxon>Comamonadaceae</taxon>
        <taxon>Comamonas</taxon>
    </lineage>
</organism>
<gene>
    <name evidence="1" type="ORF">CCO03_08485</name>
</gene>